<dbReference type="EMBL" id="VCGU01000011">
    <property type="protein sequence ID" value="TRY67827.1"/>
    <property type="molecule type" value="Genomic_DNA"/>
</dbReference>
<evidence type="ECO:0000256" key="6">
    <source>
        <dbReference type="SAM" id="SignalP"/>
    </source>
</evidence>
<reference evidence="7 8" key="1">
    <citation type="journal article" date="2018" name="Nat. Ecol. Evol.">
        <title>Genomic signatures of mitonuclear coevolution across populations of Tigriopus californicus.</title>
        <authorList>
            <person name="Barreto F.S."/>
            <person name="Watson E.T."/>
            <person name="Lima T.G."/>
            <person name="Willett C.S."/>
            <person name="Edmands S."/>
            <person name="Li W."/>
            <person name="Burton R.S."/>
        </authorList>
    </citation>
    <scope>NUCLEOTIDE SEQUENCE [LARGE SCALE GENOMIC DNA]</scope>
    <source>
        <strain evidence="7 8">San Diego</strain>
    </source>
</reference>
<dbReference type="Gene3D" id="1.10.287.520">
    <property type="entry name" value="Helix hairpin bin"/>
    <property type="match status" value="1"/>
</dbReference>
<dbReference type="Pfam" id="PF05806">
    <property type="entry name" value="Noggin"/>
    <property type="match status" value="1"/>
</dbReference>
<dbReference type="AlphaFoldDB" id="A0A553NQW8"/>
<evidence type="ECO:0000256" key="5">
    <source>
        <dbReference type="ARBA" id="ARBA00022729"/>
    </source>
</evidence>
<evidence type="ECO:0000313" key="8">
    <source>
        <dbReference type="Proteomes" id="UP000318571"/>
    </source>
</evidence>
<evidence type="ECO:0000256" key="4">
    <source>
        <dbReference type="ARBA" id="ARBA00022525"/>
    </source>
</evidence>
<dbReference type="GO" id="GO:0030514">
    <property type="term" value="P:negative regulation of BMP signaling pathway"/>
    <property type="evidence" value="ECO:0007669"/>
    <property type="project" value="InterPro"/>
</dbReference>
<evidence type="ECO:0000256" key="1">
    <source>
        <dbReference type="ARBA" id="ARBA00004613"/>
    </source>
</evidence>
<evidence type="ECO:0000313" key="7">
    <source>
        <dbReference type="EMBL" id="TRY67827.1"/>
    </source>
</evidence>
<dbReference type="PANTHER" id="PTHR10494:SF6">
    <property type="entry name" value="NOGGIN"/>
    <property type="match status" value="1"/>
</dbReference>
<feature type="chain" id="PRO_5021943079" description="Noggin" evidence="6">
    <location>
        <begin position="23"/>
        <end position="276"/>
    </location>
</feature>
<dbReference type="GO" id="GO:0009953">
    <property type="term" value="P:dorsal/ventral pattern formation"/>
    <property type="evidence" value="ECO:0007669"/>
    <property type="project" value="TreeGrafter"/>
</dbReference>
<organism evidence="7 8">
    <name type="scientific">Tigriopus californicus</name>
    <name type="common">Marine copepod</name>
    <dbReference type="NCBI Taxonomy" id="6832"/>
    <lineage>
        <taxon>Eukaryota</taxon>
        <taxon>Metazoa</taxon>
        <taxon>Ecdysozoa</taxon>
        <taxon>Arthropoda</taxon>
        <taxon>Crustacea</taxon>
        <taxon>Multicrustacea</taxon>
        <taxon>Hexanauplia</taxon>
        <taxon>Copepoda</taxon>
        <taxon>Harpacticoida</taxon>
        <taxon>Harpacticidae</taxon>
        <taxon>Tigriopus</taxon>
    </lineage>
</organism>
<dbReference type="STRING" id="6832.A0A553NQW8"/>
<comment type="subcellular location">
    <subcellularLocation>
        <location evidence="1">Secreted</location>
    </subcellularLocation>
</comment>
<gene>
    <name evidence="7" type="ORF">TCAL_03079</name>
</gene>
<dbReference type="GO" id="GO:0045596">
    <property type="term" value="P:negative regulation of cell differentiation"/>
    <property type="evidence" value="ECO:0007669"/>
    <property type="project" value="InterPro"/>
</dbReference>
<keyword evidence="4" id="KW-0964">Secreted</keyword>
<dbReference type="Proteomes" id="UP000318571">
    <property type="component" value="Chromosome 4"/>
</dbReference>
<keyword evidence="8" id="KW-1185">Reference proteome</keyword>
<evidence type="ECO:0000256" key="3">
    <source>
        <dbReference type="ARBA" id="ARBA00022473"/>
    </source>
</evidence>
<proteinExistence type="inferred from homology"/>
<accession>A0A553NQW8</accession>
<dbReference type="Gene3D" id="2.10.90.10">
    <property type="entry name" value="Cystine-knot cytokines"/>
    <property type="match status" value="1"/>
</dbReference>
<dbReference type="InterPro" id="IPR008717">
    <property type="entry name" value="Noggin"/>
</dbReference>
<comment type="similarity">
    <text evidence="2">Belongs to the noggin family.</text>
</comment>
<protein>
    <recommendedName>
        <fullName evidence="9">Noggin</fullName>
    </recommendedName>
</protein>
<evidence type="ECO:0000256" key="2">
    <source>
        <dbReference type="ARBA" id="ARBA00007480"/>
    </source>
</evidence>
<keyword evidence="3" id="KW-0217">Developmental protein</keyword>
<name>A0A553NQW8_TIGCA</name>
<dbReference type="PANTHER" id="PTHR10494">
    <property type="entry name" value="BONE MORPHOGENETIC PROTEIN INHIBITOR, NOGGIN"/>
    <property type="match status" value="1"/>
</dbReference>
<dbReference type="SUPFAM" id="SSF57501">
    <property type="entry name" value="Cystine-knot cytokines"/>
    <property type="match status" value="1"/>
</dbReference>
<keyword evidence="5 6" id="KW-0732">Signal</keyword>
<comment type="caution">
    <text evidence="7">The sequence shown here is derived from an EMBL/GenBank/DDBJ whole genome shotgun (WGS) entry which is preliminary data.</text>
</comment>
<dbReference type="GO" id="GO:0005615">
    <property type="term" value="C:extracellular space"/>
    <property type="evidence" value="ECO:0007669"/>
    <property type="project" value="TreeGrafter"/>
</dbReference>
<sequence>MSNAIWALVTLASWLVVVEVKAIPFNEELLRHELQSQSSRFTVEGERETKLPLQRAITLAEHVVPLEFQEHFKKKPKRKNLKPARLLRKMGPDFDPAWMSMEIPSQLLSVEMSETQMAQLVKQVTSLNLEEELNDISNLEEFQHDEAEDLDPKLKSSMISAFEQWLVKKSSCPITYRWEDLGEYFWPRWIKKGQCSGSTNDQEVDSSSEGTPLGCSWPYGMKCVPGDVKTVHILRWHCRRRSGSKNKGKGSNNLRQKCKWYKIPYPVTSSCRCACQ</sequence>
<dbReference type="OMA" id="YFWPRWI"/>
<evidence type="ECO:0008006" key="9">
    <source>
        <dbReference type="Google" id="ProtNLM"/>
    </source>
</evidence>
<dbReference type="InterPro" id="IPR029034">
    <property type="entry name" value="Cystine-knot_cytokine"/>
</dbReference>
<feature type="signal peptide" evidence="6">
    <location>
        <begin position="1"/>
        <end position="22"/>
    </location>
</feature>